<name>A0A6M6JL92_9PSEU</name>
<reference evidence="1 2" key="1">
    <citation type="submission" date="2020-05" db="EMBL/GenBank/DDBJ databases">
        <authorList>
            <person name="Mo P."/>
        </authorList>
    </citation>
    <scope>NUCLEOTIDE SEQUENCE [LARGE SCALE GENOMIC DNA]</scope>
    <source>
        <strain evidence="1 2">Gen01</strain>
    </source>
</reference>
<evidence type="ECO:0000313" key="1">
    <source>
        <dbReference type="EMBL" id="QJY47963.1"/>
    </source>
</evidence>
<dbReference type="EMBL" id="CP053564">
    <property type="protein sequence ID" value="QJY47963.1"/>
    <property type="molecule type" value="Genomic_DNA"/>
</dbReference>
<dbReference type="Proteomes" id="UP000505377">
    <property type="component" value="Chromosome"/>
</dbReference>
<protein>
    <recommendedName>
        <fullName evidence="3">Baseplate assembly protein</fullName>
    </recommendedName>
</protein>
<evidence type="ECO:0000313" key="2">
    <source>
        <dbReference type="Proteomes" id="UP000505377"/>
    </source>
</evidence>
<dbReference type="RefSeq" id="WP_172161149.1">
    <property type="nucleotide sequence ID" value="NZ_CP053564.1"/>
</dbReference>
<proteinExistence type="predicted"/>
<organism evidence="1 2">
    <name type="scientific">Pseudonocardia broussonetiae</name>
    <dbReference type="NCBI Taxonomy" id="2736640"/>
    <lineage>
        <taxon>Bacteria</taxon>
        <taxon>Bacillati</taxon>
        <taxon>Actinomycetota</taxon>
        <taxon>Actinomycetes</taxon>
        <taxon>Pseudonocardiales</taxon>
        <taxon>Pseudonocardiaceae</taxon>
        <taxon>Pseudonocardia</taxon>
    </lineage>
</organism>
<sequence>MTARQNVGFHSMRAALHARLARSHPQLAAADATGDFAVALLDGWAVVAEILGFHAARTHEETSLDLAVELRSVAELARLVGYRPDPGVAAAVALAFAADPALGPGASVTVPLGTAVSSTPVPGAEPVTFETVEEIEARPAWNALRPRLDHRQEPDPDRLPTELLLAGTSTNVLPGDGILVPGPGGNSSRFGVVASVTVQPDELPTAFTPGRPGWTEVRLVAVGAGVSTSGRLPQPEPDPAPGPLVGSVLVADPSAPGVPFAELQERARAEGFAEAQLFDALRAARPRPRQVAVFRAQTGIFASTAPEWRALPRSLRVDLIEAVGDLKPPATFGDKKLQELFYDVSYGSQYFSTRPDSSIQLAWVGDTLERYPGAAAGPDARNVFCDVVVRGLGPGPVVLRDGSTWAVFFAREVAAVSKSVFTVSGRTTRLTLTTSDLASYGIRGTTVYVSPEWLPLAPESEPPVVPATGEEPGDPILLDDWVEGLHDGQQVAVTGMSATEPGTAVAHVARLADVRHRLARAGATAVRLTPPLPVALVRDTVRISANVAAATHGQTRSEVLGSGDARDPLPRFPLSAGPLTHLSSSAGSTSSLEVFVDGVRRPEVPALLADDEPGYVVHHDENGRATVQFGSPLPTGQVNVRAVYRVGVGTGAAVSAGALGLLAQRPAGVSGVTNPLPATGGADPETVPSARRNAPARIRALGRVVSLADYADFSAAFPGIAKARAVFTRGKRRRGVLVTVAGAGGGDVPAGSALHTALLTALREQGDPQVPVVLVAYQPTSFRVVGVLHLDAGRVAATVLAAAAAALTTAFAFDTRDLGQPVSAAEIVAALQGVPGVRGAHVSQLHRLHDGTAADPATLYSPLLPAALPVGGVARHAGPPTELLTLEPAGPILTVTS</sequence>
<evidence type="ECO:0008006" key="3">
    <source>
        <dbReference type="Google" id="ProtNLM"/>
    </source>
</evidence>
<gene>
    <name evidence="1" type="ORF">HOP40_20965</name>
</gene>
<dbReference type="AlphaFoldDB" id="A0A6M6JL92"/>
<dbReference type="KEGG" id="pbro:HOP40_20965"/>
<accession>A0A6M6JL92</accession>
<keyword evidence="2" id="KW-1185">Reference proteome</keyword>